<organism evidence="1 2">
    <name type="scientific">Rosa chinensis</name>
    <name type="common">China rose</name>
    <dbReference type="NCBI Taxonomy" id="74649"/>
    <lineage>
        <taxon>Eukaryota</taxon>
        <taxon>Viridiplantae</taxon>
        <taxon>Streptophyta</taxon>
        <taxon>Embryophyta</taxon>
        <taxon>Tracheophyta</taxon>
        <taxon>Spermatophyta</taxon>
        <taxon>Magnoliopsida</taxon>
        <taxon>eudicotyledons</taxon>
        <taxon>Gunneridae</taxon>
        <taxon>Pentapetalae</taxon>
        <taxon>rosids</taxon>
        <taxon>fabids</taxon>
        <taxon>Rosales</taxon>
        <taxon>Rosaceae</taxon>
        <taxon>Rosoideae</taxon>
        <taxon>Rosoideae incertae sedis</taxon>
        <taxon>Rosa</taxon>
    </lineage>
</organism>
<accession>A0A2P6SKE5</accession>
<dbReference type="EMBL" id="PDCK01000039">
    <property type="protein sequence ID" value="PRQ59142.1"/>
    <property type="molecule type" value="Genomic_DNA"/>
</dbReference>
<dbReference type="PANTHER" id="PTHR46328">
    <property type="entry name" value="FAR-RED IMPAIRED RESPONSIVE (FAR1) FAMILY PROTEIN-RELATED"/>
    <property type="match status" value="1"/>
</dbReference>
<evidence type="ECO:0000313" key="2">
    <source>
        <dbReference type="Proteomes" id="UP000238479"/>
    </source>
</evidence>
<protein>
    <submittedName>
        <fullName evidence="1">Putative transcription factor FAR family</fullName>
    </submittedName>
</protein>
<evidence type="ECO:0000313" key="1">
    <source>
        <dbReference type="EMBL" id="PRQ59142.1"/>
    </source>
</evidence>
<proteinExistence type="predicted"/>
<dbReference type="AlphaFoldDB" id="A0A2P6SKE5"/>
<sequence length="110" mass="12677">MSDSNLQEHSLEAKNDINQLEYDGIRYDKLAPEDLIGLMFETVEAAEAFYYAYAKVVGFDVRKDDKRTSTRTGRVTIRRWGTYAKEIDKVSLPMFVQGKVLEREELVCCS</sequence>
<dbReference type="Gramene" id="PRQ59142">
    <property type="protein sequence ID" value="PRQ59142"/>
    <property type="gene ID" value="RchiOBHm_Chr1g0366891"/>
</dbReference>
<reference evidence="1 2" key="1">
    <citation type="journal article" date="2018" name="Nat. Genet.">
        <title>The Rosa genome provides new insights in the design of modern roses.</title>
        <authorList>
            <person name="Bendahmane M."/>
        </authorList>
    </citation>
    <scope>NUCLEOTIDE SEQUENCE [LARGE SCALE GENOMIC DNA]</scope>
    <source>
        <strain evidence="2">cv. Old Blush</strain>
    </source>
</reference>
<name>A0A2P6SKE5_ROSCH</name>
<dbReference type="Proteomes" id="UP000238479">
    <property type="component" value="Chromosome 1"/>
</dbReference>
<comment type="caution">
    <text evidence="1">The sequence shown here is derived from an EMBL/GenBank/DDBJ whole genome shotgun (WGS) entry which is preliminary data.</text>
</comment>
<gene>
    <name evidence="1" type="ORF">RchiOBHm_Chr1g0366891</name>
</gene>
<keyword evidence="2" id="KW-1185">Reference proteome</keyword>
<dbReference type="PANTHER" id="PTHR46328:SF14">
    <property type="entry name" value="FAR-RED IMPAIRED RESPONSIVE (FAR1) FAMILY PROTEIN"/>
    <property type="match status" value="1"/>
</dbReference>